<dbReference type="PANTHER" id="PTHR33710">
    <property type="entry name" value="BNAC02G09200D PROTEIN"/>
    <property type="match status" value="1"/>
</dbReference>
<dbReference type="AlphaFoldDB" id="A0A7J6GC57"/>
<feature type="compositionally biased region" description="Polar residues" evidence="1">
    <location>
        <begin position="348"/>
        <end position="358"/>
    </location>
</feature>
<organism evidence="2 3">
    <name type="scientific">Cannabis sativa</name>
    <name type="common">Hemp</name>
    <name type="synonym">Marijuana</name>
    <dbReference type="NCBI Taxonomy" id="3483"/>
    <lineage>
        <taxon>Eukaryota</taxon>
        <taxon>Viridiplantae</taxon>
        <taxon>Streptophyta</taxon>
        <taxon>Embryophyta</taxon>
        <taxon>Tracheophyta</taxon>
        <taxon>Spermatophyta</taxon>
        <taxon>Magnoliopsida</taxon>
        <taxon>eudicotyledons</taxon>
        <taxon>Gunneridae</taxon>
        <taxon>Pentapetalae</taxon>
        <taxon>rosids</taxon>
        <taxon>fabids</taxon>
        <taxon>Rosales</taxon>
        <taxon>Cannabaceae</taxon>
        <taxon>Cannabis</taxon>
    </lineage>
</organism>
<dbReference type="Proteomes" id="UP000525078">
    <property type="component" value="Unassembled WGS sequence"/>
</dbReference>
<sequence>MSKSFSQTLFFCRKTLVTHLVLEVMRVRLGFVGKLVVEKIGRSGGLCLFWSSNVTVVLKGYSRNHIDVMVCSHGDLWWLYTGFYGQPEAHLRSQFWCLLERLADGYSGPWFGVGYEGARFTWCNKHTNGSFLQERLDRMLAFNVSKFLCLTLEALGSDHRPLLTCILRACGSRRCPKQKGRFHFEMAWANDPGCREIIAITGGHLSRLILVVYNKRLRVFRGLLMIEWYGFQEDKRGYPQEEGVRVPNSLLHINPISLPARHVAFVWKYQKFIRLPGRHKRIHKPSSVPKMNIFVYHTVNNQQATFQFILCSHVDCVYPRIRNKLYTRSTIDADHSFEESRVSREYRQSSSYDDQGQQHASPCYELVSLGPATIKMSKTCSFTCPDKSTIKCACSVQRCETVISIQVTGPPTEETTPRRTLTFEAPANGYA</sequence>
<dbReference type="PANTHER" id="PTHR33710:SF62">
    <property type="entry name" value="DUF4283 DOMAIN PROTEIN"/>
    <property type="match status" value="1"/>
</dbReference>
<dbReference type="EMBL" id="JAATIP010000065">
    <property type="protein sequence ID" value="KAF4380398.1"/>
    <property type="molecule type" value="Genomic_DNA"/>
</dbReference>
<evidence type="ECO:0000313" key="2">
    <source>
        <dbReference type="EMBL" id="KAF4380398.1"/>
    </source>
</evidence>
<evidence type="ECO:0000313" key="3">
    <source>
        <dbReference type="Proteomes" id="UP000525078"/>
    </source>
</evidence>
<dbReference type="InterPro" id="IPR036691">
    <property type="entry name" value="Endo/exonu/phosph_ase_sf"/>
</dbReference>
<evidence type="ECO:0000256" key="1">
    <source>
        <dbReference type="SAM" id="MobiDB-lite"/>
    </source>
</evidence>
<feature type="region of interest" description="Disordered" evidence="1">
    <location>
        <begin position="337"/>
        <end position="358"/>
    </location>
</feature>
<accession>A0A7J6GC57</accession>
<feature type="compositionally biased region" description="Basic and acidic residues" evidence="1">
    <location>
        <begin position="337"/>
        <end position="347"/>
    </location>
</feature>
<proteinExistence type="predicted"/>
<gene>
    <name evidence="2" type="ORF">F8388_024691</name>
</gene>
<dbReference type="SUPFAM" id="SSF56219">
    <property type="entry name" value="DNase I-like"/>
    <property type="match status" value="1"/>
</dbReference>
<reference evidence="2 3" key="1">
    <citation type="journal article" date="2020" name="bioRxiv">
        <title>Sequence and annotation of 42 cannabis genomes reveals extensive copy number variation in cannabinoid synthesis and pathogen resistance genes.</title>
        <authorList>
            <person name="Mckernan K.J."/>
            <person name="Helbert Y."/>
            <person name="Kane L.T."/>
            <person name="Ebling H."/>
            <person name="Zhang L."/>
            <person name="Liu B."/>
            <person name="Eaton Z."/>
            <person name="Mclaughlin S."/>
            <person name="Kingan S."/>
            <person name="Baybayan P."/>
            <person name="Concepcion G."/>
            <person name="Jordan M."/>
            <person name="Riva A."/>
            <person name="Barbazuk W."/>
            <person name="Harkins T."/>
        </authorList>
    </citation>
    <scope>NUCLEOTIDE SEQUENCE [LARGE SCALE GENOMIC DNA]</scope>
    <source>
        <strain evidence="3">cv. Jamaican Lion 4</strain>
        <tissue evidence="2">Leaf</tissue>
    </source>
</reference>
<name>A0A7J6GC57_CANSA</name>
<comment type="caution">
    <text evidence="2">The sequence shown here is derived from an EMBL/GenBank/DDBJ whole genome shotgun (WGS) entry which is preliminary data.</text>
</comment>
<protein>
    <submittedName>
        <fullName evidence="2">Uncharacterized protein</fullName>
    </submittedName>
</protein>